<feature type="binding site" evidence="19">
    <location>
        <position position="315"/>
    </location>
    <ligand>
        <name>phosphoenolpyruvate</name>
        <dbReference type="ChEBI" id="CHEBI:58702"/>
    </ligand>
</feature>
<evidence type="ECO:0000256" key="16">
    <source>
        <dbReference type="ARBA" id="ARBA00033235"/>
    </source>
</evidence>
<comment type="caution">
    <text evidence="24">The sequence shown here is derived from an EMBL/GenBank/DDBJ whole genome shotgun (WGS) entry which is preliminary data.</text>
</comment>
<evidence type="ECO:0000256" key="17">
    <source>
        <dbReference type="PIRNR" id="PIRNR000732"/>
    </source>
</evidence>
<evidence type="ECO:0000256" key="7">
    <source>
        <dbReference type="ARBA" id="ARBA00016544"/>
    </source>
</evidence>
<keyword evidence="9 17" id="KW-0963">Cytoplasm</keyword>
<dbReference type="InterPro" id="IPR040442">
    <property type="entry name" value="Pyrv_kinase-like_dom_sf"/>
</dbReference>
<dbReference type="InterPro" id="IPR024692">
    <property type="entry name" value="PTS_EI"/>
</dbReference>
<keyword evidence="8 17" id="KW-0813">Transport</keyword>
<evidence type="ECO:0000259" key="23">
    <source>
        <dbReference type="Pfam" id="PF05524"/>
    </source>
</evidence>
<name>A0AAW9DR86_ACIAO</name>
<feature type="domain" description="Phosphotransferase system enzyme I N-terminal" evidence="23">
    <location>
        <begin position="15"/>
        <end position="130"/>
    </location>
</feature>
<keyword evidence="25" id="KW-1185">Reference proteome</keyword>
<dbReference type="InterPro" id="IPR015813">
    <property type="entry name" value="Pyrv/PenolPyrv_kinase-like_dom"/>
</dbReference>
<protein>
    <recommendedName>
        <fullName evidence="7 17">Phosphoenolpyruvate-protein phosphotransferase</fullName>
        <ecNumber evidence="6 17">2.7.3.9</ecNumber>
    </recommendedName>
    <alternativeName>
        <fullName evidence="16 17">Phosphotransferase system, enzyme I</fullName>
    </alternativeName>
</protein>
<evidence type="ECO:0000256" key="5">
    <source>
        <dbReference type="ARBA" id="ARBA00007837"/>
    </source>
</evidence>
<dbReference type="PIRSF" id="PIRSF000732">
    <property type="entry name" value="PTS_enzyme_I"/>
    <property type="match status" value="1"/>
</dbReference>
<evidence type="ECO:0000256" key="14">
    <source>
        <dbReference type="ARBA" id="ARBA00022777"/>
    </source>
</evidence>
<dbReference type="InterPro" id="IPR050499">
    <property type="entry name" value="PEP-utilizing_PTS_enzyme"/>
</dbReference>
<dbReference type="SUPFAM" id="SSF52009">
    <property type="entry name" value="Phosphohistidine domain"/>
    <property type="match status" value="1"/>
</dbReference>
<evidence type="ECO:0000256" key="19">
    <source>
        <dbReference type="PIRSR" id="PIRSR000732-2"/>
    </source>
</evidence>
<dbReference type="GO" id="GO:0005737">
    <property type="term" value="C:cytoplasm"/>
    <property type="evidence" value="ECO:0007669"/>
    <property type="project" value="UniProtKB-SubCell"/>
</dbReference>
<comment type="similarity">
    <text evidence="5 17">Belongs to the PEP-utilizing enzyme family.</text>
</comment>
<dbReference type="Pfam" id="PF05524">
    <property type="entry name" value="PEP-utilisers_N"/>
    <property type="match status" value="1"/>
</dbReference>
<evidence type="ECO:0000313" key="25">
    <source>
        <dbReference type="Proteomes" id="UP001279553"/>
    </source>
</evidence>
<gene>
    <name evidence="24" type="primary">ptsP</name>
    <name evidence="24" type="ORF">SIL87_10230</name>
</gene>
<dbReference type="PANTHER" id="PTHR46244:SF3">
    <property type="entry name" value="PHOSPHOENOLPYRUVATE-PROTEIN PHOSPHOTRANSFERASE"/>
    <property type="match status" value="1"/>
</dbReference>
<evidence type="ECO:0000256" key="2">
    <source>
        <dbReference type="ARBA" id="ARBA00001946"/>
    </source>
</evidence>
<dbReference type="GO" id="GO:0009401">
    <property type="term" value="P:phosphoenolpyruvate-dependent sugar phosphotransferase system"/>
    <property type="evidence" value="ECO:0007669"/>
    <property type="project" value="UniProtKB-KW"/>
</dbReference>
<evidence type="ECO:0000313" key="24">
    <source>
        <dbReference type="EMBL" id="MDX5931141.1"/>
    </source>
</evidence>
<evidence type="ECO:0000256" key="12">
    <source>
        <dbReference type="ARBA" id="ARBA00022683"/>
    </source>
</evidence>
<dbReference type="RefSeq" id="WP_319614060.1">
    <property type="nucleotide sequence ID" value="NZ_JAWXYB010000018.1"/>
</dbReference>
<dbReference type="EC" id="2.7.3.9" evidence="6 17"/>
<dbReference type="Proteomes" id="UP001279553">
    <property type="component" value="Unassembled WGS sequence"/>
</dbReference>
<feature type="binding site" evidence="20">
    <location>
        <position position="457"/>
    </location>
    <ligand>
        <name>Mg(2+)</name>
        <dbReference type="ChEBI" id="CHEBI:18420"/>
    </ligand>
</feature>
<evidence type="ECO:0000256" key="15">
    <source>
        <dbReference type="ARBA" id="ARBA00022842"/>
    </source>
</evidence>
<dbReference type="SUPFAM" id="SSF51621">
    <property type="entry name" value="Phosphoenolpyruvate/pyruvate domain"/>
    <property type="match status" value="1"/>
</dbReference>
<keyword evidence="12 17" id="KW-0598">Phosphotransferase system</keyword>
<dbReference type="EMBL" id="JAWXYB010000018">
    <property type="protein sequence ID" value="MDX5931141.1"/>
    <property type="molecule type" value="Genomic_DNA"/>
</dbReference>
<feature type="binding site" evidence="19">
    <location>
        <position position="491"/>
    </location>
    <ligand>
        <name>phosphoenolpyruvate</name>
        <dbReference type="ChEBI" id="CHEBI:58702"/>
    </ligand>
</feature>
<dbReference type="InterPro" id="IPR008731">
    <property type="entry name" value="PTS_EIN"/>
</dbReference>
<reference evidence="24 25" key="1">
    <citation type="submission" date="2023-11" db="EMBL/GenBank/DDBJ databases">
        <title>MicrobeMod: A computational toolkit for identifying prokaryotic methylation and restriction-modification with nanopore sequencing.</title>
        <authorList>
            <person name="Crits-Christoph A."/>
            <person name="Kang S.C."/>
            <person name="Lee H."/>
            <person name="Ostrov N."/>
        </authorList>
    </citation>
    <scope>NUCLEOTIDE SEQUENCE [LARGE SCALE GENOMIC DNA]</scope>
    <source>
        <strain evidence="24 25">DSMZ 700</strain>
    </source>
</reference>
<evidence type="ECO:0000256" key="3">
    <source>
        <dbReference type="ARBA" id="ARBA00002728"/>
    </source>
</evidence>
<evidence type="ECO:0000256" key="10">
    <source>
        <dbReference type="ARBA" id="ARBA00022597"/>
    </source>
</evidence>
<evidence type="ECO:0000256" key="18">
    <source>
        <dbReference type="PIRSR" id="PIRSR000732-1"/>
    </source>
</evidence>
<dbReference type="Gene3D" id="3.50.30.10">
    <property type="entry name" value="Phosphohistidine domain"/>
    <property type="match status" value="1"/>
</dbReference>
<dbReference type="Pfam" id="PF02896">
    <property type="entry name" value="PEP-utilizers_C"/>
    <property type="match status" value="1"/>
</dbReference>
<dbReference type="InterPro" id="IPR000121">
    <property type="entry name" value="PEP_util_C"/>
</dbReference>
<keyword evidence="14 17" id="KW-0418">Kinase</keyword>
<dbReference type="PANTHER" id="PTHR46244">
    <property type="entry name" value="PHOSPHOENOLPYRUVATE-PROTEIN PHOSPHOTRANSFERASE"/>
    <property type="match status" value="1"/>
</dbReference>
<evidence type="ECO:0000256" key="6">
    <source>
        <dbReference type="ARBA" id="ARBA00012232"/>
    </source>
</evidence>
<dbReference type="InterPro" id="IPR008279">
    <property type="entry name" value="PEP-util_enz_mobile_dom"/>
</dbReference>
<keyword evidence="10 17" id="KW-0762">Sugar transport</keyword>
<feature type="binding site" evidence="19">
    <location>
        <position position="351"/>
    </location>
    <ligand>
        <name>phosphoenolpyruvate</name>
        <dbReference type="ChEBI" id="CHEBI:58702"/>
    </ligand>
</feature>
<feature type="active site" description="Proton donor" evidence="18">
    <location>
        <position position="528"/>
    </location>
</feature>
<evidence type="ECO:0000256" key="4">
    <source>
        <dbReference type="ARBA" id="ARBA00004496"/>
    </source>
</evidence>
<dbReference type="GO" id="GO:0008965">
    <property type="term" value="F:phosphoenolpyruvate-protein phosphotransferase activity"/>
    <property type="evidence" value="ECO:0007669"/>
    <property type="project" value="UniProtKB-EC"/>
</dbReference>
<evidence type="ECO:0000259" key="22">
    <source>
        <dbReference type="Pfam" id="PF02896"/>
    </source>
</evidence>
<dbReference type="PRINTS" id="PR01736">
    <property type="entry name" value="PHPHTRNFRASE"/>
</dbReference>
<feature type="active site" description="Tele-phosphohistidine intermediate" evidence="18">
    <location>
        <position position="208"/>
    </location>
</feature>
<feature type="domain" description="PEP-utilising enzyme mobile" evidence="21">
    <location>
        <begin position="172"/>
        <end position="244"/>
    </location>
</feature>
<comment type="subcellular location">
    <subcellularLocation>
        <location evidence="4 17">Cytoplasm</location>
    </subcellularLocation>
</comment>
<evidence type="ECO:0000256" key="8">
    <source>
        <dbReference type="ARBA" id="ARBA00022448"/>
    </source>
</evidence>
<evidence type="ECO:0000259" key="21">
    <source>
        <dbReference type="Pfam" id="PF00391"/>
    </source>
</evidence>
<sequence>MTTSRPRTRRQTRLTGTPIVAGLGIGPVTFADEPVLAAPRLKIAATDIAGELQQFEAAVIQSRRQLERLHARLAALPETARTELAPLIDAHIHMLGRSRLMRAIRSAIEERLIAAATAVADVAEDQAQAVLAARRTADDGAAQRQAEEIRELGRRLLRNLIRLPFRSFADLPHGSILVVERLRPSDAALINPAQFAGIATEDGSPDDHTAVMLRAIGVPAVTGIAGLIAATREGATAILDGEAGTLILNPTEASLTEAARLRAGFARAQRSLVRLRRLACETSDHVPIELQANLELPFELPMIAQSGASGIGLMRTEFLFMNHETLPDEDLQFTTYREAVQAMDGDPVTIRLLDWGGDKQSDASGAAELMPDVHEPNPALGLRGVRLLLHHPALLELQLAAILRAAAYGHVRIMIPMVSSLGELTEVRAALHRVWRRLQAAQTRLPAELPALGVMIETPAAALIARTLAAEAAFFAIGTNDLTMYTLAVDRSVATANRLYDPLDPAVLRLIAMTVHAARAFAIPVSLCGELASRAETIPLLIGLGLRQFSMHGGAILRIKRVVRTTDLTEAQTLAAAALAAPTAADVHALLT</sequence>
<evidence type="ECO:0000256" key="11">
    <source>
        <dbReference type="ARBA" id="ARBA00022679"/>
    </source>
</evidence>
<organism evidence="24 25">
    <name type="scientific">Acidiphilium acidophilum</name>
    <name type="common">Thiobacillus acidophilus</name>
    <dbReference type="NCBI Taxonomy" id="76588"/>
    <lineage>
        <taxon>Bacteria</taxon>
        <taxon>Pseudomonadati</taxon>
        <taxon>Pseudomonadota</taxon>
        <taxon>Alphaproteobacteria</taxon>
        <taxon>Acetobacterales</taxon>
        <taxon>Acidocellaceae</taxon>
        <taxon>Acidiphilium</taxon>
    </lineage>
</organism>
<feature type="binding site" evidence="19">
    <location>
        <begin position="480"/>
        <end position="481"/>
    </location>
    <ligand>
        <name>phosphoenolpyruvate</name>
        <dbReference type="ChEBI" id="CHEBI:58702"/>
    </ligand>
</feature>
<evidence type="ECO:0000256" key="13">
    <source>
        <dbReference type="ARBA" id="ARBA00022723"/>
    </source>
</evidence>
<dbReference type="AlphaFoldDB" id="A0AAW9DR86"/>
<comment type="function">
    <text evidence="3 17">General (non sugar-specific) component of the phosphoenolpyruvate-dependent sugar phosphotransferase system (sugar PTS). This major carbohydrate active-transport system catalyzes the phosphorylation of incoming sugar substrates concomitantly with their translocation across the cell membrane. Enzyme I transfers the phosphoryl group from phosphoenolpyruvate (PEP) to the phosphoryl carrier protein (HPr).</text>
</comment>
<feature type="domain" description="PEP-utilising enzyme C-terminal" evidence="22">
    <location>
        <begin position="274"/>
        <end position="566"/>
    </location>
</feature>
<dbReference type="Pfam" id="PF00391">
    <property type="entry name" value="PEP-utilizers"/>
    <property type="match status" value="1"/>
</dbReference>
<accession>A0AAW9DR86</accession>
<keyword evidence="11 17" id="KW-0808">Transferase</keyword>
<evidence type="ECO:0000256" key="20">
    <source>
        <dbReference type="PIRSR" id="PIRSR000732-3"/>
    </source>
</evidence>
<dbReference type="GO" id="GO:0016301">
    <property type="term" value="F:kinase activity"/>
    <property type="evidence" value="ECO:0007669"/>
    <property type="project" value="UniProtKB-KW"/>
</dbReference>
<dbReference type="Gene3D" id="3.20.20.60">
    <property type="entry name" value="Phosphoenolpyruvate-binding domains"/>
    <property type="match status" value="1"/>
</dbReference>
<dbReference type="Gene3D" id="1.10.274.10">
    <property type="entry name" value="PtsI, HPr-binding domain"/>
    <property type="match status" value="1"/>
</dbReference>
<keyword evidence="13 17" id="KW-0479">Metal-binding</keyword>
<feature type="binding site" evidence="20">
    <location>
        <position position="481"/>
    </location>
    <ligand>
        <name>Mg(2+)</name>
        <dbReference type="ChEBI" id="CHEBI:18420"/>
    </ligand>
</feature>
<comment type="catalytic activity">
    <reaction evidence="1 17">
        <text>L-histidyl-[protein] + phosphoenolpyruvate = N(pros)-phospho-L-histidyl-[protein] + pyruvate</text>
        <dbReference type="Rhea" id="RHEA:23880"/>
        <dbReference type="Rhea" id="RHEA-COMP:9745"/>
        <dbReference type="Rhea" id="RHEA-COMP:9746"/>
        <dbReference type="ChEBI" id="CHEBI:15361"/>
        <dbReference type="ChEBI" id="CHEBI:29979"/>
        <dbReference type="ChEBI" id="CHEBI:58702"/>
        <dbReference type="ChEBI" id="CHEBI:64837"/>
        <dbReference type="EC" id="2.7.3.9"/>
    </reaction>
</comment>
<evidence type="ECO:0000256" key="1">
    <source>
        <dbReference type="ARBA" id="ARBA00000683"/>
    </source>
</evidence>
<dbReference type="InterPro" id="IPR036637">
    <property type="entry name" value="Phosphohistidine_dom_sf"/>
</dbReference>
<dbReference type="GO" id="GO:0046872">
    <property type="term" value="F:metal ion binding"/>
    <property type="evidence" value="ECO:0007669"/>
    <property type="project" value="UniProtKB-KW"/>
</dbReference>
<dbReference type="InterPro" id="IPR036618">
    <property type="entry name" value="PtsI_HPr-bd_sf"/>
</dbReference>
<evidence type="ECO:0000256" key="9">
    <source>
        <dbReference type="ARBA" id="ARBA00022490"/>
    </source>
</evidence>
<dbReference type="SUPFAM" id="SSF47831">
    <property type="entry name" value="Enzyme I of the PEP:sugar phosphotransferase system HPr-binding (sub)domain"/>
    <property type="match status" value="1"/>
</dbReference>
<dbReference type="NCBIfam" id="TIGR01417">
    <property type="entry name" value="PTS_I_fam"/>
    <property type="match status" value="1"/>
</dbReference>
<comment type="cofactor">
    <cofactor evidence="2 17 20">
        <name>Mg(2+)</name>
        <dbReference type="ChEBI" id="CHEBI:18420"/>
    </cofactor>
</comment>
<keyword evidence="15 17" id="KW-0460">Magnesium</keyword>
<proteinExistence type="inferred from homology"/>
<dbReference type="InterPro" id="IPR006318">
    <property type="entry name" value="PTS_EI-like"/>
</dbReference>